<sequence>MLAYRTLIFVWVLLAARVQSQNWRPCTDLTPLDLLTKALPNPVQGPSTQSISKKEVSGQLQVVQSTGSRGLRLSEATMTSLSFPASQIFTNCDFFPAEFSLVVTLKTPRLRRKEKEFIFSVVNEESRLPLLGLCVSGNQIHLLVTTGGGGVQRRLNFKDVGLDDDSWHTVTLAVTGPYTTLTIDCGLPVELKQGQSFPSALSTRGSRFFIGSRGRAKGRFSGLLRQLVLLPGSDATVKLCVNSDPSLAELSIPHVLKSIYPSYHGHVYSYGKDTS</sequence>
<evidence type="ECO:0000313" key="5">
    <source>
        <dbReference type="EMBL" id="TWW80196.1"/>
    </source>
</evidence>
<protein>
    <submittedName>
        <fullName evidence="5">Thrombospondin-type laminin G domain and EAR repeat-containing protein</fullName>
    </submittedName>
</protein>
<reference evidence="5 6" key="1">
    <citation type="submission" date="2019-04" db="EMBL/GenBank/DDBJ databases">
        <title>Chromosome genome assembly for Takifugu flavidus.</title>
        <authorList>
            <person name="Xiao S."/>
        </authorList>
    </citation>
    <scope>NUCLEOTIDE SEQUENCE [LARGE SCALE GENOMIC DNA]</scope>
    <source>
        <strain evidence="5">HTHZ2018</strain>
        <tissue evidence="5">Muscle</tissue>
    </source>
</reference>
<gene>
    <name evidence="5" type="ORF">D4764_01G0000110</name>
</gene>
<dbReference type="InterPro" id="IPR001791">
    <property type="entry name" value="Laminin_G"/>
</dbReference>
<dbReference type="PANTHER" id="PTHR15261:SF5">
    <property type="entry name" value="THROMBOSPONDIN-TYPE LAMININ G DOMAIN AND EAR REPEAT-CONTAINING PROTEIN"/>
    <property type="match status" value="1"/>
</dbReference>
<keyword evidence="2" id="KW-0677">Repeat</keyword>
<dbReference type="InterPro" id="IPR048287">
    <property type="entry name" value="TSPN-like_N"/>
</dbReference>
<evidence type="ECO:0000256" key="3">
    <source>
        <dbReference type="SAM" id="SignalP"/>
    </source>
</evidence>
<comment type="caution">
    <text evidence="5">The sequence shown here is derived from an EMBL/GenBank/DDBJ whole genome shotgun (WGS) entry which is preliminary data.</text>
</comment>
<proteinExistence type="predicted"/>
<dbReference type="PANTHER" id="PTHR15261">
    <property type="entry name" value="THROMBOSPONDIN-TYPE LAMININ G DOMAIN AND EAR REPEAT-CONTAINING"/>
    <property type="match status" value="1"/>
</dbReference>
<keyword evidence="1 3" id="KW-0732">Signal</keyword>
<dbReference type="InterPro" id="IPR013320">
    <property type="entry name" value="ConA-like_dom_sf"/>
</dbReference>
<feature type="signal peptide" evidence="3">
    <location>
        <begin position="1"/>
        <end position="20"/>
    </location>
</feature>
<organism evidence="5 6">
    <name type="scientific">Takifugu flavidus</name>
    <name type="common">sansaifugu</name>
    <dbReference type="NCBI Taxonomy" id="433684"/>
    <lineage>
        <taxon>Eukaryota</taxon>
        <taxon>Metazoa</taxon>
        <taxon>Chordata</taxon>
        <taxon>Craniata</taxon>
        <taxon>Vertebrata</taxon>
        <taxon>Euteleostomi</taxon>
        <taxon>Actinopterygii</taxon>
        <taxon>Neopterygii</taxon>
        <taxon>Teleostei</taxon>
        <taxon>Neoteleostei</taxon>
        <taxon>Acanthomorphata</taxon>
        <taxon>Eupercaria</taxon>
        <taxon>Tetraodontiformes</taxon>
        <taxon>Tetradontoidea</taxon>
        <taxon>Tetraodontidae</taxon>
        <taxon>Takifugu</taxon>
    </lineage>
</organism>
<dbReference type="Pfam" id="PF02210">
    <property type="entry name" value="Laminin_G_2"/>
    <property type="match status" value="1"/>
</dbReference>
<feature type="chain" id="PRO_5022986992" evidence="3">
    <location>
        <begin position="21"/>
        <end position="275"/>
    </location>
</feature>
<dbReference type="EMBL" id="RHFK02000001">
    <property type="protein sequence ID" value="TWW80196.1"/>
    <property type="molecule type" value="Genomic_DNA"/>
</dbReference>
<name>A0A5C6PMN1_9TELE</name>
<feature type="domain" description="Thrombospondin-like N-terminal" evidence="4">
    <location>
        <begin position="69"/>
        <end position="233"/>
    </location>
</feature>
<evidence type="ECO:0000256" key="2">
    <source>
        <dbReference type="ARBA" id="ARBA00022737"/>
    </source>
</evidence>
<evidence type="ECO:0000313" key="6">
    <source>
        <dbReference type="Proteomes" id="UP000324091"/>
    </source>
</evidence>
<accession>A0A5C6PMN1</accession>
<dbReference type="Proteomes" id="UP000324091">
    <property type="component" value="Chromosome 1"/>
</dbReference>
<keyword evidence="6" id="KW-1185">Reference proteome</keyword>
<dbReference type="AlphaFoldDB" id="A0A5C6PMN1"/>
<evidence type="ECO:0000256" key="1">
    <source>
        <dbReference type="ARBA" id="ARBA00022729"/>
    </source>
</evidence>
<dbReference type="SMART" id="SM00210">
    <property type="entry name" value="TSPN"/>
    <property type="match status" value="1"/>
</dbReference>
<dbReference type="Gene3D" id="2.60.120.200">
    <property type="match status" value="1"/>
</dbReference>
<dbReference type="GO" id="GO:0007165">
    <property type="term" value="P:signal transduction"/>
    <property type="evidence" value="ECO:0007669"/>
    <property type="project" value="TreeGrafter"/>
</dbReference>
<dbReference type="SUPFAM" id="SSF49899">
    <property type="entry name" value="Concanavalin A-like lectins/glucanases"/>
    <property type="match status" value="1"/>
</dbReference>
<evidence type="ECO:0000259" key="4">
    <source>
        <dbReference type="SMART" id="SM00210"/>
    </source>
</evidence>